<evidence type="ECO:0000256" key="1">
    <source>
        <dbReference type="SAM" id="MobiDB-lite"/>
    </source>
</evidence>
<keyword evidence="2" id="KW-0812">Transmembrane</keyword>
<keyword evidence="2" id="KW-0472">Membrane</keyword>
<dbReference type="PANTHER" id="PTHR47992">
    <property type="entry name" value="PROTEIN PHOSPHATASE"/>
    <property type="match status" value="1"/>
</dbReference>
<comment type="caution">
    <text evidence="4">The sequence shown here is derived from an EMBL/GenBank/DDBJ whole genome shotgun (WGS) entry which is preliminary data.</text>
</comment>
<feature type="transmembrane region" description="Helical" evidence="2">
    <location>
        <begin position="20"/>
        <end position="41"/>
    </location>
</feature>
<feature type="compositionally biased region" description="Basic residues" evidence="1">
    <location>
        <begin position="538"/>
        <end position="552"/>
    </location>
</feature>
<dbReference type="EMBL" id="ASPP01005556">
    <property type="protein sequence ID" value="ETO30309.1"/>
    <property type="molecule type" value="Genomic_DNA"/>
</dbReference>
<sequence length="552" mass="62944">MAQSSKKTSSSPPYSEGIQYIIYIYIYFNYFTTLFCLVFYFPKKQKLKKMQQSIDSSVEITEHSVCLHCFFDIRAYTCFVPSNFTVSSERSNESARKNYNYRHLELPLTKTKGRSSDESKIFNKTNKILQWSNGIILCVRYDFVLTISLMLEKHIGSSEGMNEALEKTTKELDESAMEECQDGSGSTGVIVIMDRQWNNLWCCNVGDSRCILIKEDGQVSQLSIEHKPIEPSERKRIEDAEGWIAFGRVMGILGVSRSFGDKEFKTHLKNLVISTPSITHHLLQGLIFETEQMRVCKVFCFLYTYSYAHIYIYIHMHMHMHMHMQEYISNVIFFFGNVLAQDQFIVCACDGLFDVFSNEEVAKFIQKEPQKLSALSLDKMSDELVTDAIKNRRSKDNVSTIVLRLAVRPPITPSEGKLQTIKVTSNDSGKSEEVKGEGENESVHRYSNVDNSEPIPVVMSSRPRVTVYTHEREANRQNIATGFIIDDVPLSPSALDFSASIPVGRSVSISVTEDNSAHGHDRDHGHNDKDYSNNGLGHVRHVYKKKKKKTVL</sequence>
<dbReference type="Gene3D" id="3.60.40.10">
    <property type="entry name" value="PPM-type phosphatase domain"/>
    <property type="match status" value="1"/>
</dbReference>
<evidence type="ECO:0000313" key="5">
    <source>
        <dbReference type="Proteomes" id="UP000023152"/>
    </source>
</evidence>
<keyword evidence="5" id="KW-1185">Reference proteome</keyword>
<dbReference type="SUPFAM" id="SSF81606">
    <property type="entry name" value="PP2C-like"/>
    <property type="match status" value="1"/>
</dbReference>
<dbReference type="Pfam" id="PF00481">
    <property type="entry name" value="PP2C"/>
    <property type="match status" value="2"/>
</dbReference>
<reference evidence="4 5" key="1">
    <citation type="journal article" date="2013" name="Curr. Biol.">
        <title>The Genome of the Foraminiferan Reticulomyxa filosa.</title>
        <authorList>
            <person name="Glockner G."/>
            <person name="Hulsmann N."/>
            <person name="Schleicher M."/>
            <person name="Noegel A.A."/>
            <person name="Eichinger L."/>
            <person name="Gallinger C."/>
            <person name="Pawlowski J."/>
            <person name="Sierra R."/>
            <person name="Euteneuer U."/>
            <person name="Pillet L."/>
            <person name="Moustafa A."/>
            <person name="Platzer M."/>
            <person name="Groth M."/>
            <person name="Szafranski K."/>
            <person name="Schliwa M."/>
        </authorList>
    </citation>
    <scope>NUCLEOTIDE SEQUENCE [LARGE SCALE GENOMIC DNA]</scope>
</reference>
<dbReference type="SMART" id="SM00332">
    <property type="entry name" value="PP2Cc"/>
    <property type="match status" value="1"/>
</dbReference>
<dbReference type="PROSITE" id="PS51746">
    <property type="entry name" value="PPM_2"/>
    <property type="match status" value="1"/>
</dbReference>
<feature type="region of interest" description="Disordered" evidence="1">
    <location>
        <begin position="425"/>
        <end position="444"/>
    </location>
</feature>
<evidence type="ECO:0000313" key="4">
    <source>
        <dbReference type="EMBL" id="ETO30309.1"/>
    </source>
</evidence>
<dbReference type="CDD" id="cd00143">
    <property type="entry name" value="PP2Cc"/>
    <property type="match status" value="1"/>
</dbReference>
<organism evidence="4 5">
    <name type="scientific">Reticulomyxa filosa</name>
    <dbReference type="NCBI Taxonomy" id="46433"/>
    <lineage>
        <taxon>Eukaryota</taxon>
        <taxon>Sar</taxon>
        <taxon>Rhizaria</taxon>
        <taxon>Retaria</taxon>
        <taxon>Foraminifera</taxon>
        <taxon>Monothalamids</taxon>
        <taxon>Reticulomyxidae</taxon>
        <taxon>Reticulomyxa</taxon>
    </lineage>
</organism>
<gene>
    <name evidence="4" type="ORF">RFI_06812</name>
</gene>
<feature type="domain" description="PPM-type phosphatase" evidence="3">
    <location>
        <begin position="1"/>
        <end position="405"/>
    </location>
</feature>
<name>X6NWV2_RETFI</name>
<dbReference type="Proteomes" id="UP000023152">
    <property type="component" value="Unassembled WGS sequence"/>
</dbReference>
<dbReference type="InterPro" id="IPR036457">
    <property type="entry name" value="PPM-type-like_dom_sf"/>
</dbReference>
<dbReference type="OrthoDB" id="10264738at2759"/>
<protein>
    <submittedName>
        <fullName evidence="4">Protein phosphatase 2C</fullName>
    </submittedName>
</protein>
<feature type="compositionally biased region" description="Basic and acidic residues" evidence="1">
    <location>
        <begin position="515"/>
        <end position="531"/>
    </location>
</feature>
<feature type="region of interest" description="Disordered" evidence="1">
    <location>
        <begin position="512"/>
        <end position="552"/>
    </location>
</feature>
<dbReference type="InterPro" id="IPR001932">
    <property type="entry name" value="PPM-type_phosphatase-like_dom"/>
</dbReference>
<dbReference type="InterPro" id="IPR015655">
    <property type="entry name" value="PP2C"/>
</dbReference>
<dbReference type="GO" id="GO:0004722">
    <property type="term" value="F:protein serine/threonine phosphatase activity"/>
    <property type="evidence" value="ECO:0007669"/>
    <property type="project" value="InterPro"/>
</dbReference>
<dbReference type="AlphaFoldDB" id="X6NWV2"/>
<keyword evidence="2" id="KW-1133">Transmembrane helix</keyword>
<accession>X6NWV2</accession>
<evidence type="ECO:0000259" key="3">
    <source>
        <dbReference type="PROSITE" id="PS51746"/>
    </source>
</evidence>
<feature type="compositionally biased region" description="Basic and acidic residues" evidence="1">
    <location>
        <begin position="429"/>
        <end position="444"/>
    </location>
</feature>
<evidence type="ECO:0000256" key="2">
    <source>
        <dbReference type="SAM" id="Phobius"/>
    </source>
</evidence>
<proteinExistence type="predicted"/>